<dbReference type="EMBL" id="JH795859">
    <property type="protein sequence ID" value="EJU03441.1"/>
    <property type="molecule type" value="Genomic_DNA"/>
</dbReference>
<accession>M5FZH9</accession>
<dbReference type="Proteomes" id="UP000030653">
    <property type="component" value="Unassembled WGS sequence"/>
</dbReference>
<evidence type="ECO:0000256" key="1">
    <source>
        <dbReference type="SAM" id="MobiDB-lite"/>
    </source>
</evidence>
<proteinExistence type="predicted"/>
<feature type="compositionally biased region" description="Acidic residues" evidence="1">
    <location>
        <begin position="614"/>
        <end position="625"/>
    </location>
</feature>
<feature type="compositionally biased region" description="Low complexity" evidence="1">
    <location>
        <begin position="213"/>
        <end position="234"/>
    </location>
</feature>
<protein>
    <submittedName>
        <fullName evidence="2">Uncharacterized protein</fullName>
    </submittedName>
</protein>
<feature type="compositionally biased region" description="Basic and acidic residues" evidence="1">
    <location>
        <begin position="598"/>
        <end position="611"/>
    </location>
</feature>
<feature type="compositionally biased region" description="Polar residues" evidence="1">
    <location>
        <begin position="352"/>
        <end position="363"/>
    </location>
</feature>
<reference evidence="2 3" key="1">
    <citation type="journal article" date="2012" name="Science">
        <title>The Paleozoic origin of enzymatic lignin decomposition reconstructed from 31 fungal genomes.</title>
        <authorList>
            <person name="Floudas D."/>
            <person name="Binder M."/>
            <person name="Riley R."/>
            <person name="Barry K."/>
            <person name="Blanchette R.A."/>
            <person name="Henrissat B."/>
            <person name="Martinez A.T."/>
            <person name="Otillar R."/>
            <person name="Spatafora J.W."/>
            <person name="Yadav J.S."/>
            <person name="Aerts A."/>
            <person name="Benoit I."/>
            <person name="Boyd A."/>
            <person name="Carlson A."/>
            <person name="Copeland A."/>
            <person name="Coutinho P.M."/>
            <person name="de Vries R.P."/>
            <person name="Ferreira P."/>
            <person name="Findley K."/>
            <person name="Foster B."/>
            <person name="Gaskell J."/>
            <person name="Glotzer D."/>
            <person name="Gorecki P."/>
            <person name="Heitman J."/>
            <person name="Hesse C."/>
            <person name="Hori C."/>
            <person name="Igarashi K."/>
            <person name="Jurgens J.A."/>
            <person name="Kallen N."/>
            <person name="Kersten P."/>
            <person name="Kohler A."/>
            <person name="Kuees U."/>
            <person name="Kumar T.K.A."/>
            <person name="Kuo A."/>
            <person name="LaButti K."/>
            <person name="Larrondo L.F."/>
            <person name="Lindquist E."/>
            <person name="Ling A."/>
            <person name="Lombard V."/>
            <person name="Lucas S."/>
            <person name="Lundell T."/>
            <person name="Martin R."/>
            <person name="McLaughlin D.J."/>
            <person name="Morgenstern I."/>
            <person name="Morin E."/>
            <person name="Murat C."/>
            <person name="Nagy L.G."/>
            <person name="Nolan M."/>
            <person name="Ohm R.A."/>
            <person name="Patyshakuliyeva A."/>
            <person name="Rokas A."/>
            <person name="Ruiz-Duenas F.J."/>
            <person name="Sabat G."/>
            <person name="Salamov A."/>
            <person name="Samejima M."/>
            <person name="Schmutz J."/>
            <person name="Slot J.C."/>
            <person name="St John F."/>
            <person name="Stenlid J."/>
            <person name="Sun H."/>
            <person name="Sun S."/>
            <person name="Syed K."/>
            <person name="Tsang A."/>
            <person name="Wiebenga A."/>
            <person name="Young D."/>
            <person name="Pisabarro A."/>
            <person name="Eastwood D.C."/>
            <person name="Martin F."/>
            <person name="Cullen D."/>
            <person name="Grigoriev I.V."/>
            <person name="Hibbett D.S."/>
        </authorList>
    </citation>
    <scope>NUCLEOTIDE SEQUENCE [LARGE SCALE GENOMIC DNA]</scope>
    <source>
        <strain evidence="2 3">DJM-731 SS1</strain>
    </source>
</reference>
<dbReference type="HOGENOM" id="CLU_419779_0_0_1"/>
<feature type="compositionally biased region" description="Polar residues" evidence="1">
    <location>
        <begin position="382"/>
        <end position="406"/>
    </location>
</feature>
<evidence type="ECO:0000313" key="3">
    <source>
        <dbReference type="Proteomes" id="UP000030653"/>
    </source>
</evidence>
<dbReference type="RefSeq" id="XP_040630335.1">
    <property type="nucleotide sequence ID" value="XM_040769891.1"/>
</dbReference>
<dbReference type="AlphaFoldDB" id="M5FZH9"/>
<feature type="compositionally biased region" description="Polar residues" evidence="1">
    <location>
        <begin position="313"/>
        <end position="339"/>
    </location>
</feature>
<keyword evidence="3" id="KW-1185">Reference proteome</keyword>
<evidence type="ECO:0000313" key="2">
    <source>
        <dbReference type="EMBL" id="EJU03441.1"/>
    </source>
</evidence>
<feature type="region of interest" description="Disordered" evidence="1">
    <location>
        <begin position="585"/>
        <end position="625"/>
    </location>
</feature>
<feature type="region of interest" description="Disordered" evidence="1">
    <location>
        <begin position="213"/>
        <end position="252"/>
    </location>
</feature>
<sequence>MFPYNTIAALLATKTPTQFVAALPPGIYNFNREAPAFARFAQHTCIVVKWACLQPVLHYFSNLAKNLTQVLENHVLIKYGRQTMPVVREIYVSSDFPSTLDGPSQFRKYMALVHISLDSVAILIDNLSWKEFIFAANENEYLRLVWHEPDMRMKLTEAILSKSEEQCLLAARTRENGASRQPVTMPKNLSFTPIEQGAIFTLANLQHNQDLSSIKAPVSSPSPAAPMATAAPVSLSMEPPGHSQSRPPAPFTSVPSHLATPQVQAIPSITILPSTEERKSHEAPCDPFFLRRHLAPIVEKGATQVIHAAPHHATNTTIPEPNTTSQSFTWPKTSTSQPSGLLVRTSHPYFDQSASSNNGQVSNPAGVGQAPSNPGSDYANVASHNTSAHHSHLMDTSSFHPGQSEQLPARMSPQDLGQSSRNHPEQASVPQVPFSSGVTGSTAQPAAFTSHNVRPTESGINESKEHQPVPVKATNASTRVSQEFYPLPQSMSDVPMVIPSAADFEMYITSLVQPMIEKITSTETRQRPPNGYIRRPPPRYPTFASFDEVEGENNLRYRSPSVMQHALPRHTTPVYVRCMSVSQAGASGGPLETISENCTERTSSKKARTNEPELIAEELDETESVETLETEMDIDEVPGGSASCPVDLTGDDD</sequence>
<feature type="region of interest" description="Disordered" evidence="1">
    <location>
        <begin position="312"/>
        <end position="470"/>
    </location>
</feature>
<gene>
    <name evidence="2" type="ORF">DACRYDRAFT_114846</name>
</gene>
<name>M5FZH9_DACPD</name>
<feature type="compositionally biased region" description="Polar residues" evidence="1">
    <location>
        <begin position="433"/>
        <end position="461"/>
    </location>
</feature>
<organism evidence="2 3">
    <name type="scientific">Dacryopinax primogenitus (strain DJM 731)</name>
    <name type="common">Brown rot fungus</name>
    <dbReference type="NCBI Taxonomy" id="1858805"/>
    <lineage>
        <taxon>Eukaryota</taxon>
        <taxon>Fungi</taxon>
        <taxon>Dikarya</taxon>
        <taxon>Basidiomycota</taxon>
        <taxon>Agaricomycotina</taxon>
        <taxon>Dacrymycetes</taxon>
        <taxon>Dacrymycetales</taxon>
        <taxon>Dacrymycetaceae</taxon>
        <taxon>Dacryopinax</taxon>
    </lineage>
</organism>
<dbReference type="GeneID" id="63684953"/>